<dbReference type="Pfam" id="PF01522">
    <property type="entry name" value="Polysacc_deac_1"/>
    <property type="match status" value="1"/>
</dbReference>
<keyword evidence="5" id="KW-1185">Reference proteome</keyword>
<comment type="subcellular location">
    <subcellularLocation>
        <location evidence="1">Secreted</location>
    </subcellularLocation>
</comment>
<keyword evidence="4" id="KW-0378">Hydrolase</keyword>
<name>A0ABV0LJ76_9PSEU</name>
<evidence type="ECO:0000256" key="2">
    <source>
        <dbReference type="ARBA" id="ARBA00022729"/>
    </source>
</evidence>
<protein>
    <submittedName>
        <fullName evidence="4">Polysaccharide deacetylase family protein</fullName>
        <ecNumber evidence="4">3.-.-.-</ecNumber>
    </submittedName>
</protein>
<proteinExistence type="predicted"/>
<dbReference type="SUPFAM" id="SSF88713">
    <property type="entry name" value="Glycoside hydrolase/deacetylase"/>
    <property type="match status" value="1"/>
</dbReference>
<keyword evidence="2" id="KW-0732">Signal</keyword>
<evidence type="ECO:0000313" key="5">
    <source>
        <dbReference type="Proteomes" id="UP001440984"/>
    </source>
</evidence>
<dbReference type="Proteomes" id="UP001440984">
    <property type="component" value="Unassembled WGS sequence"/>
</dbReference>
<evidence type="ECO:0000256" key="1">
    <source>
        <dbReference type="ARBA" id="ARBA00004613"/>
    </source>
</evidence>
<organism evidence="4 5">
    <name type="scientific">Amycolatopsis melonis</name>
    <dbReference type="NCBI Taxonomy" id="3156488"/>
    <lineage>
        <taxon>Bacteria</taxon>
        <taxon>Bacillati</taxon>
        <taxon>Actinomycetota</taxon>
        <taxon>Actinomycetes</taxon>
        <taxon>Pseudonocardiales</taxon>
        <taxon>Pseudonocardiaceae</taxon>
        <taxon>Amycolatopsis</taxon>
    </lineage>
</organism>
<dbReference type="InterPro" id="IPR002509">
    <property type="entry name" value="NODB_dom"/>
</dbReference>
<dbReference type="InterPro" id="IPR011330">
    <property type="entry name" value="Glyco_hydro/deAcase_b/a-brl"/>
</dbReference>
<evidence type="ECO:0000313" key="4">
    <source>
        <dbReference type="EMBL" id="MEQ0562355.1"/>
    </source>
</evidence>
<comment type="caution">
    <text evidence="4">The sequence shown here is derived from an EMBL/GenBank/DDBJ whole genome shotgun (WGS) entry which is preliminary data.</text>
</comment>
<dbReference type="RefSeq" id="WP_348953835.1">
    <property type="nucleotide sequence ID" value="NZ_JBDZYD010000009.1"/>
</dbReference>
<dbReference type="EMBL" id="JBDZYD010000009">
    <property type="protein sequence ID" value="MEQ0562355.1"/>
    <property type="molecule type" value="Genomic_DNA"/>
</dbReference>
<feature type="domain" description="NodB homology" evidence="3">
    <location>
        <begin position="65"/>
        <end position="245"/>
    </location>
</feature>
<reference evidence="4 5" key="1">
    <citation type="submission" date="2024-05" db="EMBL/GenBank/DDBJ databases">
        <authorList>
            <person name="Zhao H."/>
            <person name="Xu Y."/>
            <person name="Lin S."/>
            <person name="Spain J.C."/>
            <person name="Zhou N.-Y."/>
        </authorList>
    </citation>
    <scope>NUCLEOTIDE SEQUENCE [LARGE SCALE GENOMIC DNA]</scope>
    <source>
        <strain evidence="4 5">NEAU-NG30</strain>
    </source>
</reference>
<dbReference type="Gene3D" id="3.20.20.370">
    <property type="entry name" value="Glycoside hydrolase/deacetylase"/>
    <property type="match status" value="1"/>
</dbReference>
<dbReference type="PANTHER" id="PTHR34216:SF3">
    <property type="entry name" value="POLY-BETA-1,6-N-ACETYL-D-GLUCOSAMINE N-DEACETYLASE"/>
    <property type="match status" value="1"/>
</dbReference>
<evidence type="ECO:0000259" key="3">
    <source>
        <dbReference type="PROSITE" id="PS51677"/>
    </source>
</evidence>
<sequence length="245" mass="27458">MTDSAAGMPLVLMYHSIARYTEDPYRITVSPDRFEAQMRWLWRRGLRGVSMRTLLARHDRGTAGGLVGLTFDDGYADFTETVAHVLAWYGFTATVFAVAGRLGGTNEWDGDGPRKKLMDAAQLRQLVTMGIEIGSHGMWHTHIPALPPRTWPEEITRSREALELVVEEPVTGFCYPYGDLDGKTVTSVRAAGYDYACAVHHSGLDSRFAIPRTYVGDRDRGLRLRAKRLRHHVTARSSRLEPAAR</sequence>
<gene>
    <name evidence="4" type="ORF">ABJI51_24995</name>
</gene>
<dbReference type="PROSITE" id="PS51677">
    <property type="entry name" value="NODB"/>
    <property type="match status" value="1"/>
</dbReference>
<dbReference type="PANTHER" id="PTHR34216">
    <property type="match status" value="1"/>
</dbReference>
<dbReference type="InterPro" id="IPR051398">
    <property type="entry name" value="Polysacch_Deacetylase"/>
</dbReference>
<accession>A0ABV0LJ76</accession>
<dbReference type="GO" id="GO:0016787">
    <property type="term" value="F:hydrolase activity"/>
    <property type="evidence" value="ECO:0007669"/>
    <property type="project" value="UniProtKB-KW"/>
</dbReference>
<dbReference type="CDD" id="cd10918">
    <property type="entry name" value="CE4_NodB_like_5s_6s"/>
    <property type="match status" value="1"/>
</dbReference>
<dbReference type="EC" id="3.-.-.-" evidence="4"/>